<organism evidence="1 2">
    <name type="scientific">Trichonephila inaurata madagascariensis</name>
    <dbReference type="NCBI Taxonomy" id="2747483"/>
    <lineage>
        <taxon>Eukaryota</taxon>
        <taxon>Metazoa</taxon>
        <taxon>Ecdysozoa</taxon>
        <taxon>Arthropoda</taxon>
        <taxon>Chelicerata</taxon>
        <taxon>Arachnida</taxon>
        <taxon>Araneae</taxon>
        <taxon>Araneomorphae</taxon>
        <taxon>Entelegynae</taxon>
        <taxon>Araneoidea</taxon>
        <taxon>Nephilidae</taxon>
        <taxon>Trichonephila</taxon>
        <taxon>Trichonephila inaurata</taxon>
    </lineage>
</organism>
<gene>
    <name evidence="1" type="ORF">TNIN_217391</name>
</gene>
<accession>A0A8X6Y1D8</accession>
<keyword evidence="2" id="KW-1185">Reference proteome</keyword>
<dbReference type="EMBL" id="BMAV01013433">
    <property type="protein sequence ID" value="GFY61121.1"/>
    <property type="molecule type" value="Genomic_DNA"/>
</dbReference>
<evidence type="ECO:0000313" key="1">
    <source>
        <dbReference type="EMBL" id="GFY61121.1"/>
    </source>
</evidence>
<name>A0A8X6Y1D8_9ARAC</name>
<protein>
    <submittedName>
        <fullName evidence="1">Uncharacterized protein</fullName>
    </submittedName>
</protein>
<dbReference type="AlphaFoldDB" id="A0A8X6Y1D8"/>
<reference evidence="1" key="1">
    <citation type="submission" date="2020-08" db="EMBL/GenBank/DDBJ databases">
        <title>Multicomponent nature underlies the extraordinary mechanical properties of spider dragline silk.</title>
        <authorList>
            <person name="Kono N."/>
            <person name="Nakamura H."/>
            <person name="Mori M."/>
            <person name="Yoshida Y."/>
            <person name="Ohtoshi R."/>
            <person name="Malay A.D."/>
            <person name="Moran D.A.P."/>
            <person name="Tomita M."/>
            <person name="Numata K."/>
            <person name="Arakawa K."/>
        </authorList>
    </citation>
    <scope>NUCLEOTIDE SEQUENCE</scope>
</reference>
<proteinExistence type="predicted"/>
<dbReference type="Proteomes" id="UP000886998">
    <property type="component" value="Unassembled WGS sequence"/>
</dbReference>
<evidence type="ECO:0000313" key="2">
    <source>
        <dbReference type="Proteomes" id="UP000886998"/>
    </source>
</evidence>
<sequence length="80" mass="9174">MSILPRKGPRGPLGSWALLLEVRMYNKVPTGEKNGKQVEELLRELGSVFLLLLDSSEELLSWLRDIWFIRPPRVAACLRN</sequence>
<comment type="caution">
    <text evidence="1">The sequence shown here is derived from an EMBL/GenBank/DDBJ whole genome shotgun (WGS) entry which is preliminary data.</text>
</comment>